<evidence type="ECO:0000313" key="6">
    <source>
        <dbReference type="Proteomes" id="UP001530293"/>
    </source>
</evidence>
<dbReference type="GO" id="GO:0016491">
    <property type="term" value="F:oxidoreductase activity"/>
    <property type="evidence" value="ECO:0007669"/>
    <property type="project" value="UniProtKB-KW"/>
</dbReference>
<keyword evidence="6" id="KW-1185">Reference proteome</keyword>
<feature type="domain" description="FAD/NAD(P)-binding" evidence="4">
    <location>
        <begin position="110"/>
        <end position="425"/>
    </location>
</feature>
<evidence type="ECO:0000259" key="4">
    <source>
        <dbReference type="Pfam" id="PF07992"/>
    </source>
</evidence>
<evidence type="ECO:0000256" key="3">
    <source>
        <dbReference type="ARBA" id="ARBA00023002"/>
    </source>
</evidence>
<dbReference type="Proteomes" id="UP001530293">
    <property type="component" value="Unassembled WGS sequence"/>
</dbReference>
<dbReference type="PRINTS" id="PR00469">
    <property type="entry name" value="PNDRDTASEII"/>
</dbReference>
<name>A0ABD3N927_9STRA</name>
<protein>
    <recommendedName>
        <fullName evidence="4">FAD/NAD(P)-binding domain-containing protein</fullName>
    </recommendedName>
</protein>
<comment type="caution">
    <text evidence="5">The sequence shown here is derived from an EMBL/GenBank/DDBJ whole genome shotgun (WGS) entry which is preliminary data.</text>
</comment>
<organism evidence="5 6">
    <name type="scientific">Discostella pseudostelligera</name>
    <dbReference type="NCBI Taxonomy" id="259834"/>
    <lineage>
        <taxon>Eukaryota</taxon>
        <taxon>Sar</taxon>
        <taxon>Stramenopiles</taxon>
        <taxon>Ochrophyta</taxon>
        <taxon>Bacillariophyta</taxon>
        <taxon>Coscinodiscophyceae</taxon>
        <taxon>Thalassiosirophycidae</taxon>
        <taxon>Stephanodiscales</taxon>
        <taxon>Stephanodiscaceae</taxon>
        <taxon>Discostella</taxon>
    </lineage>
</organism>
<dbReference type="InterPro" id="IPR036188">
    <property type="entry name" value="FAD/NAD-bd_sf"/>
</dbReference>
<dbReference type="Gene3D" id="3.50.50.60">
    <property type="entry name" value="FAD/NAD(P)-binding domain"/>
    <property type="match status" value="3"/>
</dbReference>
<proteinExistence type="inferred from homology"/>
<keyword evidence="3" id="KW-0560">Oxidoreductase</keyword>
<gene>
    <name evidence="5" type="ORF">ACHAWU_004407</name>
</gene>
<dbReference type="SUPFAM" id="SSF51905">
    <property type="entry name" value="FAD/NAD(P)-binding domain"/>
    <property type="match status" value="1"/>
</dbReference>
<dbReference type="InterPro" id="IPR023753">
    <property type="entry name" value="FAD/NAD-binding_dom"/>
</dbReference>
<dbReference type="PRINTS" id="PR00368">
    <property type="entry name" value="FADPNR"/>
</dbReference>
<keyword evidence="2" id="KW-0285">Flavoprotein</keyword>
<dbReference type="InterPro" id="IPR050097">
    <property type="entry name" value="Ferredoxin-NADP_redctase_2"/>
</dbReference>
<sequence>MVTSSLPISRFSLLVIVVILATTTTNSWQRRMTSTAFTAPSPQLIQPLSTTRRTVTSTFRTNQHNISSRNNVNHRISNNFFGSKSRNRNVFHSTSSSSPTQLHMEVIEVDVAIIGGGPAGCTCALYTSRADLRTIILDKNPTTGALAITSHIANYPGVDRSMSGLELLYQMKEQAQQYGTRYENRAQVFMMDVTKEETGDEVYTKTVYTPDYTVKARSVVLATGAMGRVGKPFPGEEEYLGRGVSYCATCDGAFYRDSNVMVYGASTEAIEEALFLTKFAKVVYWITNVDISRETESGLERNKVLDQEALQQLLSCENVKHLEKTRLLEVVGDVSGVTGVRIKQPGGSDGDDDDEVLLDVEGAFIYGAGAGSKPITDFCQSKIALDEDGGVIVDANMQTSVEGVYAIGDIRNTDYKQVVVAASDGCIAAMSIEKFLNNRKMVKVDWIHK</sequence>
<reference evidence="5 6" key="1">
    <citation type="submission" date="2024-10" db="EMBL/GenBank/DDBJ databases">
        <title>Updated reference genomes for cyclostephanoid diatoms.</title>
        <authorList>
            <person name="Roberts W.R."/>
            <person name="Alverson A.J."/>
        </authorList>
    </citation>
    <scope>NUCLEOTIDE SEQUENCE [LARGE SCALE GENOMIC DNA]</scope>
    <source>
        <strain evidence="5 6">AJA232-27</strain>
    </source>
</reference>
<comment type="similarity">
    <text evidence="1">Belongs to the class-II pyridine nucleotide-disulfide oxidoreductase family.</text>
</comment>
<accession>A0ABD3N927</accession>
<evidence type="ECO:0000256" key="1">
    <source>
        <dbReference type="ARBA" id="ARBA00009333"/>
    </source>
</evidence>
<evidence type="ECO:0000256" key="2">
    <source>
        <dbReference type="ARBA" id="ARBA00022630"/>
    </source>
</evidence>
<dbReference type="Pfam" id="PF07992">
    <property type="entry name" value="Pyr_redox_2"/>
    <property type="match status" value="1"/>
</dbReference>
<dbReference type="GO" id="GO:0097237">
    <property type="term" value="P:cellular response to toxic substance"/>
    <property type="evidence" value="ECO:0007669"/>
    <property type="project" value="UniProtKB-ARBA"/>
</dbReference>
<dbReference type="AlphaFoldDB" id="A0ABD3N927"/>
<evidence type="ECO:0000313" key="5">
    <source>
        <dbReference type="EMBL" id="KAL3771848.1"/>
    </source>
</evidence>
<dbReference type="PANTHER" id="PTHR48105">
    <property type="entry name" value="THIOREDOXIN REDUCTASE 1-RELATED-RELATED"/>
    <property type="match status" value="1"/>
</dbReference>
<dbReference type="EMBL" id="JALLBG020000020">
    <property type="protein sequence ID" value="KAL3771848.1"/>
    <property type="molecule type" value="Genomic_DNA"/>
</dbReference>